<keyword evidence="3" id="KW-1185">Reference proteome</keyword>
<sequence>MDRSRPDSGRDLLGWDDGRGHGQGQGYGMLSALASEV</sequence>
<feature type="region of interest" description="Disordered" evidence="1">
    <location>
        <begin position="1"/>
        <end position="37"/>
    </location>
</feature>
<evidence type="ECO:0000313" key="3">
    <source>
        <dbReference type="Proteomes" id="UP000181951"/>
    </source>
</evidence>
<name>A0A1H8ME38_9ACTN</name>
<proteinExistence type="predicted"/>
<feature type="compositionally biased region" description="Basic and acidic residues" evidence="1">
    <location>
        <begin position="1"/>
        <end position="10"/>
    </location>
</feature>
<evidence type="ECO:0000256" key="1">
    <source>
        <dbReference type="SAM" id="MobiDB-lite"/>
    </source>
</evidence>
<accession>A0A1H8ME38</accession>
<dbReference type="AlphaFoldDB" id="A0A1H8ME38"/>
<dbReference type="Proteomes" id="UP000181951">
    <property type="component" value="Unassembled WGS sequence"/>
</dbReference>
<evidence type="ECO:0000313" key="2">
    <source>
        <dbReference type="EMBL" id="SEO15488.1"/>
    </source>
</evidence>
<dbReference type="EMBL" id="FODD01000018">
    <property type="protein sequence ID" value="SEO15488.1"/>
    <property type="molecule type" value="Genomic_DNA"/>
</dbReference>
<protein>
    <submittedName>
        <fullName evidence="2">Uncharacterized protein</fullName>
    </submittedName>
</protein>
<gene>
    <name evidence="2" type="ORF">SAMN05216267_1018160</name>
</gene>
<organism evidence="2 3">
    <name type="scientific">Actinacidiphila rubida</name>
    <dbReference type="NCBI Taxonomy" id="310780"/>
    <lineage>
        <taxon>Bacteria</taxon>
        <taxon>Bacillati</taxon>
        <taxon>Actinomycetota</taxon>
        <taxon>Actinomycetes</taxon>
        <taxon>Kitasatosporales</taxon>
        <taxon>Streptomycetaceae</taxon>
        <taxon>Actinacidiphila</taxon>
    </lineage>
</organism>
<reference evidence="2 3" key="1">
    <citation type="submission" date="2016-10" db="EMBL/GenBank/DDBJ databases">
        <authorList>
            <person name="de Groot N.N."/>
        </authorList>
    </citation>
    <scope>NUCLEOTIDE SEQUENCE [LARGE SCALE GENOMIC DNA]</scope>
    <source>
        <strain evidence="2 3">CGMCC 4.2026</strain>
    </source>
</reference>